<evidence type="ECO:0000256" key="2">
    <source>
        <dbReference type="PROSITE-ProRule" id="PRU00169"/>
    </source>
</evidence>
<evidence type="ECO:0000313" key="5">
    <source>
        <dbReference type="EMBL" id="OEY68259.1"/>
    </source>
</evidence>
<dbReference type="STRING" id="1628148.BI198_00795"/>
<gene>
    <name evidence="5" type="ORF">BI198_00795</name>
</gene>
<dbReference type="EMBL" id="MKEK01000001">
    <property type="protein sequence ID" value="OEY68259.1"/>
    <property type="molecule type" value="Genomic_DNA"/>
</dbReference>
<dbReference type="SUPFAM" id="SSF52172">
    <property type="entry name" value="CheY-like"/>
    <property type="match status" value="1"/>
</dbReference>
<keyword evidence="2" id="KW-0597">Phosphoprotein</keyword>
<feature type="domain" description="Response regulatory" evidence="3">
    <location>
        <begin position="4"/>
        <end position="115"/>
    </location>
</feature>
<keyword evidence="5" id="KW-0238">DNA-binding</keyword>
<comment type="caution">
    <text evidence="5">The sequence shown here is derived from an EMBL/GenBank/DDBJ whole genome shotgun (WGS) entry which is preliminary data.</text>
</comment>
<sequence length="250" mass="28127">MKLSCLIVDDEPLARAGIRHLLTQQGQFNIAAEADNGNDALRLAELHNPDIIFLDIEMPGLNGINVFKSLTSKPEVIFCTAYADYAVNAFELSATDYLLKPFTTERFQQALFKAYGKIMDKLTNATAAIDQVAANVNFIQRLTIREPGRLRIVDVNDISWIESAGNYIEIHTQPQQKSYLMRETMANIEQKLDPAVFARIHRSSIVRKSDIIELRPGDKGDADVILKSGQQLVMSRRHRHALAEFMGQLN</sequence>
<dbReference type="PANTHER" id="PTHR37299:SF1">
    <property type="entry name" value="STAGE 0 SPORULATION PROTEIN A HOMOLOG"/>
    <property type="match status" value="1"/>
</dbReference>
<dbReference type="RefSeq" id="WP_070047826.1">
    <property type="nucleotide sequence ID" value="NZ_CBCSDO010000011.1"/>
</dbReference>
<evidence type="ECO:0000313" key="6">
    <source>
        <dbReference type="Proteomes" id="UP000242258"/>
    </source>
</evidence>
<dbReference type="InterPro" id="IPR046947">
    <property type="entry name" value="LytR-like"/>
</dbReference>
<accession>A0A1E7Q2A1</accession>
<proteinExistence type="predicted"/>
<dbReference type="PROSITE" id="PS50930">
    <property type="entry name" value="HTH_LYTTR"/>
    <property type="match status" value="1"/>
</dbReference>
<dbReference type="SMART" id="SM00448">
    <property type="entry name" value="REC"/>
    <property type="match status" value="1"/>
</dbReference>
<evidence type="ECO:0000256" key="1">
    <source>
        <dbReference type="ARBA" id="ARBA00023012"/>
    </source>
</evidence>
<dbReference type="GO" id="GO:0003677">
    <property type="term" value="F:DNA binding"/>
    <property type="evidence" value="ECO:0007669"/>
    <property type="project" value="UniProtKB-KW"/>
</dbReference>
<dbReference type="OrthoDB" id="236568at2"/>
<dbReference type="InterPro" id="IPR007492">
    <property type="entry name" value="LytTR_DNA-bd_dom"/>
</dbReference>
<evidence type="ECO:0000259" key="4">
    <source>
        <dbReference type="PROSITE" id="PS50930"/>
    </source>
</evidence>
<dbReference type="InterPro" id="IPR001789">
    <property type="entry name" value="Sig_transdc_resp-reg_receiver"/>
</dbReference>
<keyword evidence="6" id="KW-1185">Reference proteome</keyword>
<dbReference type="SMART" id="SM00850">
    <property type="entry name" value="LytTR"/>
    <property type="match status" value="1"/>
</dbReference>
<dbReference type="PANTHER" id="PTHR37299">
    <property type="entry name" value="TRANSCRIPTIONAL REGULATOR-RELATED"/>
    <property type="match status" value="1"/>
</dbReference>
<feature type="domain" description="HTH LytTR-type" evidence="4">
    <location>
        <begin position="142"/>
        <end position="248"/>
    </location>
</feature>
<dbReference type="AlphaFoldDB" id="A0A1E7Q2A1"/>
<dbReference type="Proteomes" id="UP000242258">
    <property type="component" value="Unassembled WGS sequence"/>
</dbReference>
<reference evidence="6" key="1">
    <citation type="submission" date="2016-09" db="EMBL/GenBank/DDBJ databases">
        <authorList>
            <person name="Wan X."/>
            <person name="Hou S."/>
        </authorList>
    </citation>
    <scope>NUCLEOTIDE SEQUENCE [LARGE SCALE GENOMIC DNA]</scope>
    <source>
        <strain evidence="6">KH87</strain>
    </source>
</reference>
<protein>
    <submittedName>
        <fullName evidence="5">DNA-binding response regulator</fullName>
    </submittedName>
</protein>
<evidence type="ECO:0000259" key="3">
    <source>
        <dbReference type="PROSITE" id="PS50110"/>
    </source>
</evidence>
<dbReference type="Pfam" id="PF04397">
    <property type="entry name" value="LytTR"/>
    <property type="match status" value="1"/>
</dbReference>
<name>A0A1E7Q2A1_9GAMM</name>
<dbReference type="Gene3D" id="3.40.50.2300">
    <property type="match status" value="1"/>
</dbReference>
<organism evidence="5 6">
    <name type="scientific">Rheinheimera salexigens</name>
    <dbReference type="NCBI Taxonomy" id="1628148"/>
    <lineage>
        <taxon>Bacteria</taxon>
        <taxon>Pseudomonadati</taxon>
        <taxon>Pseudomonadota</taxon>
        <taxon>Gammaproteobacteria</taxon>
        <taxon>Chromatiales</taxon>
        <taxon>Chromatiaceae</taxon>
        <taxon>Rheinheimera</taxon>
    </lineage>
</organism>
<dbReference type="PROSITE" id="PS50110">
    <property type="entry name" value="RESPONSE_REGULATORY"/>
    <property type="match status" value="1"/>
</dbReference>
<dbReference type="Gene3D" id="2.40.50.1020">
    <property type="entry name" value="LytTr DNA-binding domain"/>
    <property type="match status" value="1"/>
</dbReference>
<dbReference type="InterPro" id="IPR011006">
    <property type="entry name" value="CheY-like_superfamily"/>
</dbReference>
<keyword evidence="1" id="KW-0902">Two-component regulatory system</keyword>
<feature type="modified residue" description="4-aspartylphosphate" evidence="2">
    <location>
        <position position="55"/>
    </location>
</feature>
<dbReference type="GO" id="GO:0000156">
    <property type="term" value="F:phosphorelay response regulator activity"/>
    <property type="evidence" value="ECO:0007669"/>
    <property type="project" value="InterPro"/>
</dbReference>
<dbReference type="Pfam" id="PF00072">
    <property type="entry name" value="Response_reg"/>
    <property type="match status" value="1"/>
</dbReference>